<reference evidence="1" key="1">
    <citation type="submission" date="2013-08" db="EMBL/GenBank/DDBJ databases">
        <authorList>
            <person name="Mendez C."/>
            <person name="Richter M."/>
            <person name="Ferrer M."/>
            <person name="Sanchez J."/>
        </authorList>
    </citation>
    <scope>NUCLEOTIDE SEQUENCE</scope>
</reference>
<comment type="caution">
    <text evidence="1">The sequence shown here is derived from an EMBL/GenBank/DDBJ whole genome shotgun (WGS) entry which is preliminary data.</text>
</comment>
<protein>
    <submittedName>
        <fullName evidence="1">Uncharacterized protein</fullName>
    </submittedName>
</protein>
<dbReference type="EMBL" id="AUZX01012452">
    <property type="protein sequence ID" value="EQD39261.1"/>
    <property type="molecule type" value="Genomic_DNA"/>
</dbReference>
<evidence type="ECO:0000313" key="1">
    <source>
        <dbReference type="EMBL" id="EQD39261.1"/>
    </source>
</evidence>
<feature type="non-terminal residue" evidence="1">
    <location>
        <position position="1"/>
    </location>
</feature>
<reference evidence="1" key="2">
    <citation type="journal article" date="2014" name="ISME J.">
        <title>Microbial stratification in low pH oxic and suboxic macroscopic growths along an acid mine drainage.</title>
        <authorList>
            <person name="Mendez-Garcia C."/>
            <person name="Mesa V."/>
            <person name="Sprenger R.R."/>
            <person name="Richter M."/>
            <person name="Diez M.S."/>
            <person name="Solano J."/>
            <person name="Bargiela R."/>
            <person name="Golyshina O.V."/>
            <person name="Manteca A."/>
            <person name="Ramos J.L."/>
            <person name="Gallego J.R."/>
            <person name="Llorente I."/>
            <person name="Martins Dos Santos V.A."/>
            <person name="Jensen O.N."/>
            <person name="Pelaez A.I."/>
            <person name="Sanchez J."/>
            <person name="Ferrer M."/>
        </authorList>
    </citation>
    <scope>NUCLEOTIDE SEQUENCE</scope>
</reference>
<organism evidence="1">
    <name type="scientific">mine drainage metagenome</name>
    <dbReference type="NCBI Taxonomy" id="410659"/>
    <lineage>
        <taxon>unclassified sequences</taxon>
        <taxon>metagenomes</taxon>
        <taxon>ecological metagenomes</taxon>
    </lineage>
</organism>
<gene>
    <name evidence="1" type="ORF">B1A_16939</name>
</gene>
<proteinExistence type="predicted"/>
<accession>T0YUH8</accession>
<sequence>PLLDLAMIFDRSTKQIWAVGNAVKIIARSNIIKGKEVSIPKNEETLRLVRLFHGEPSASPYKLSGNIVTISTGSALESSMDSILSELNIK</sequence>
<name>T0YUH8_9ZZZZ</name>
<dbReference type="AlphaFoldDB" id="T0YUH8"/>